<dbReference type="AlphaFoldDB" id="A0A1Y2ESY0"/>
<keyword evidence="3" id="KW-1185">Reference proteome</keyword>
<proteinExistence type="predicted"/>
<dbReference type="SUPFAM" id="SSF49764">
    <property type="entry name" value="HSP20-like chaperones"/>
    <property type="match status" value="1"/>
</dbReference>
<comment type="caution">
    <text evidence="2">The sequence shown here is derived from an EMBL/GenBank/DDBJ whole genome shotgun (WGS) entry which is preliminary data.</text>
</comment>
<evidence type="ECO:0008006" key="4">
    <source>
        <dbReference type="Google" id="ProtNLM"/>
    </source>
</evidence>
<dbReference type="InterPro" id="IPR008978">
    <property type="entry name" value="HSP20-like_chaperone"/>
</dbReference>
<reference evidence="2 3" key="1">
    <citation type="submission" date="2016-07" db="EMBL/GenBank/DDBJ databases">
        <title>Pervasive Adenine N6-methylation of Active Genes in Fungi.</title>
        <authorList>
            <consortium name="DOE Joint Genome Institute"/>
            <person name="Mondo S.J."/>
            <person name="Dannebaum R.O."/>
            <person name="Kuo R.C."/>
            <person name="Labutti K."/>
            <person name="Haridas S."/>
            <person name="Kuo A."/>
            <person name="Salamov A."/>
            <person name="Ahrendt S.R."/>
            <person name="Lipzen A."/>
            <person name="Sullivan W."/>
            <person name="Andreopoulos W.B."/>
            <person name="Clum A."/>
            <person name="Lindquist E."/>
            <person name="Daum C."/>
            <person name="Ramamoorthy G.K."/>
            <person name="Gryganskyi A."/>
            <person name="Culley D."/>
            <person name="Magnuson J.K."/>
            <person name="James T.Y."/>
            <person name="O'Malley M.A."/>
            <person name="Stajich J.E."/>
            <person name="Spatafora J.W."/>
            <person name="Visel A."/>
            <person name="Grigoriev I.V."/>
        </authorList>
    </citation>
    <scope>NUCLEOTIDE SEQUENCE [LARGE SCALE GENOMIC DNA]</scope>
    <source>
        <strain evidence="2 3">62-1032</strain>
    </source>
</reference>
<gene>
    <name evidence="2" type="ORF">BCR35DRAFT_314802</name>
</gene>
<accession>A0A1Y2ESY0</accession>
<dbReference type="InParanoid" id="A0A1Y2ESY0"/>
<evidence type="ECO:0000313" key="3">
    <source>
        <dbReference type="Proteomes" id="UP000193467"/>
    </source>
</evidence>
<dbReference type="Proteomes" id="UP000193467">
    <property type="component" value="Unassembled WGS sequence"/>
</dbReference>
<evidence type="ECO:0000256" key="1">
    <source>
        <dbReference type="SAM" id="MobiDB-lite"/>
    </source>
</evidence>
<dbReference type="EMBL" id="MCGR01000042">
    <property type="protein sequence ID" value="ORY74266.1"/>
    <property type="molecule type" value="Genomic_DNA"/>
</dbReference>
<name>A0A1Y2ESY0_9BASI</name>
<feature type="region of interest" description="Disordered" evidence="1">
    <location>
        <begin position="1"/>
        <end position="24"/>
    </location>
</feature>
<protein>
    <recommendedName>
        <fullName evidence="4">SHSP domain-containing protein</fullName>
    </recommendedName>
</protein>
<evidence type="ECO:0000313" key="2">
    <source>
        <dbReference type="EMBL" id="ORY74266.1"/>
    </source>
</evidence>
<organism evidence="2 3">
    <name type="scientific">Leucosporidium creatinivorum</name>
    <dbReference type="NCBI Taxonomy" id="106004"/>
    <lineage>
        <taxon>Eukaryota</taxon>
        <taxon>Fungi</taxon>
        <taxon>Dikarya</taxon>
        <taxon>Basidiomycota</taxon>
        <taxon>Pucciniomycotina</taxon>
        <taxon>Microbotryomycetes</taxon>
        <taxon>Leucosporidiales</taxon>
        <taxon>Leucosporidium</taxon>
    </lineage>
</organism>
<sequence length="127" mass="13949">MGRLSPPRGGETSARTSASDSLPSTSTLVLLSTLSAQLLVGTMSAYQSLPLVYPSFDPYGDFLGFQWTGDTFHGRPMTFVEPKMDCVLLGNDMLCSLELPGVKKEDLTLTLRESAVLRSLYFAERHR</sequence>